<feature type="transmembrane region" description="Helical" evidence="1">
    <location>
        <begin position="551"/>
        <end position="572"/>
    </location>
</feature>
<evidence type="ECO:0000313" key="2">
    <source>
        <dbReference type="EMBL" id="DAF86423.1"/>
    </source>
</evidence>
<sequence>MADNVEIHGIEFQIKENSDSAVASLEKLQNTLVRLKTATSGGVSALRTTARQLDSLNKALENTSTDKLQRLRSLTSGLKSLSEVSAVKISSSVPNQIAALSTALSQIKTTDGDKLIALADGMRPLSELGRSRLTSFISQLGKLPEVMRELDAADLDKFNRQMKELAAAIRPLADEMQRLGTGFAALPARLQRAITMVTQYNAAVQRGTRRTSMFSRATGMIRFGILYAGLRRVVGLIGTAITESNTYQEDLNLFSVALGKYAKEAQNYAEKVSSVMGIDPAQWMRNQGVFQTLLTGFGDTEDRAYTMSKNLTQLGYDLSSFFNISVEDSMQKLQSGIAGELEPLRRLGYDLSVARLQQEALNLGITKSVSAMNQAEKAELRYYAIMTQVTTAQGDMARTLEAPANQLRVLRAEITQVSRAIGNLFIPILTKALPYVIAFLQIVRELANALAKLFRFELTDVDWDGVNRGAVAAGDLSDNMDAAVDAAKEFKRYTMGFDELNILPSNTGSSGKTDAGITGSGGLGINLPEYDFLAGVVSRNVEQVKAKLKELLPLAIAVGAAFSGWSIAKGILPAITAISRKLATLVPMAGTIGTGMLAAGVGMIIAGLPTYLVSVYDAIKNGLNWLNGVLIPLGSTMAGAGVGAIIGSLGGPIGMGIGALIGLAVGALTDLAIWIVQNFGNEIAGFFTNIWEWFDGKIIQPVVSALSTAANWVWEKVISPIIEFFRPVAESVADVATHIWNNAVEIVSGIIEGVKTIWNKIKEISLKVVEVLAAAGTAFYTYVIVPVTGWVKEHVIDPLKKAATWVYDTVIKPIVGFFLAKLTLIRDTAVKIFKGIWTTVSDFASGIFKGVINGIFSTIERTINGFIRMLNLAIGLINKIPGVSITKVEPIYIPKLAEGGFPNEGQLFVAREAGAEMVGNIGRRTAVANNDQIVSAVSDGVYRAVMSAMSNKDGVSGDINITINMDGDVVYRNVVKKNKEVVRATGKSPLFA</sequence>
<keyword evidence="1" id="KW-0472">Membrane</keyword>
<feature type="transmembrane region" description="Helical" evidence="1">
    <location>
        <begin position="424"/>
        <end position="443"/>
    </location>
</feature>
<protein>
    <submittedName>
        <fullName evidence="2">Minor tail protein</fullName>
    </submittedName>
</protein>
<keyword evidence="1" id="KW-1133">Transmembrane helix</keyword>
<reference evidence="2" key="1">
    <citation type="journal article" date="2021" name="Proc. Natl. Acad. Sci. U.S.A.">
        <title>A Catalog of Tens of Thousands of Viruses from Human Metagenomes Reveals Hidden Associations with Chronic Diseases.</title>
        <authorList>
            <person name="Tisza M.J."/>
            <person name="Buck C.B."/>
        </authorList>
    </citation>
    <scope>NUCLEOTIDE SEQUENCE</scope>
    <source>
        <strain evidence="2">CtCNm48</strain>
    </source>
</reference>
<proteinExistence type="predicted"/>
<feature type="transmembrane region" description="Helical" evidence="1">
    <location>
        <begin position="764"/>
        <end position="785"/>
    </location>
</feature>
<feature type="transmembrane region" description="Helical" evidence="1">
    <location>
        <begin position="625"/>
        <end position="647"/>
    </location>
</feature>
<accession>A0A8S5TW77</accession>
<keyword evidence="1" id="KW-0812">Transmembrane</keyword>
<feature type="transmembrane region" description="Helical" evidence="1">
    <location>
        <begin position="653"/>
        <end position="676"/>
    </location>
</feature>
<feature type="transmembrane region" description="Helical" evidence="1">
    <location>
        <begin position="805"/>
        <end position="824"/>
    </location>
</feature>
<organism evidence="2">
    <name type="scientific">Siphoviridae sp. ctCNm48</name>
    <dbReference type="NCBI Taxonomy" id="2825377"/>
    <lineage>
        <taxon>Viruses</taxon>
        <taxon>Duplodnaviria</taxon>
        <taxon>Heunggongvirae</taxon>
        <taxon>Uroviricota</taxon>
        <taxon>Caudoviricetes</taxon>
    </lineage>
</organism>
<dbReference type="EMBL" id="BK015945">
    <property type="protein sequence ID" value="DAF86423.1"/>
    <property type="molecule type" value="Genomic_DNA"/>
</dbReference>
<evidence type="ECO:0000256" key="1">
    <source>
        <dbReference type="SAM" id="Phobius"/>
    </source>
</evidence>
<name>A0A8S5TW77_9CAUD</name>
<feature type="transmembrane region" description="Helical" evidence="1">
    <location>
        <begin position="592"/>
        <end position="613"/>
    </location>
</feature>